<dbReference type="InterPro" id="IPR043128">
    <property type="entry name" value="Rev_trsase/Diguanyl_cyclase"/>
</dbReference>
<evidence type="ECO:0000256" key="4">
    <source>
        <dbReference type="ARBA" id="ARBA00022759"/>
    </source>
</evidence>
<feature type="compositionally biased region" description="Pro residues" evidence="7">
    <location>
        <begin position="1389"/>
        <end position="1400"/>
    </location>
</feature>
<keyword evidence="10" id="KW-1185">Reference proteome</keyword>
<keyword evidence="3" id="KW-0540">Nuclease</keyword>
<dbReference type="SUPFAM" id="SSF53098">
    <property type="entry name" value="Ribonuclease H-like"/>
    <property type="match status" value="1"/>
</dbReference>
<feature type="region of interest" description="Disordered" evidence="7">
    <location>
        <begin position="1638"/>
        <end position="1709"/>
    </location>
</feature>
<feature type="compositionally biased region" description="Acidic residues" evidence="7">
    <location>
        <begin position="253"/>
        <end position="263"/>
    </location>
</feature>
<feature type="compositionally biased region" description="Polar residues" evidence="7">
    <location>
        <begin position="264"/>
        <end position="275"/>
    </location>
</feature>
<feature type="region of interest" description="Disordered" evidence="7">
    <location>
        <begin position="2436"/>
        <end position="2456"/>
    </location>
</feature>
<dbReference type="InterPro" id="IPR029063">
    <property type="entry name" value="SAM-dependent_MTases_sf"/>
</dbReference>
<gene>
    <name evidence="9" type="ORF">CYMTET_13783</name>
</gene>
<dbReference type="Gene3D" id="3.10.10.10">
    <property type="entry name" value="HIV Type 1 Reverse Transcriptase, subunit A, domain 1"/>
    <property type="match status" value="1"/>
</dbReference>
<evidence type="ECO:0000256" key="7">
    <source>
        <dbReference type="SAM" id="MobiDB-lite"/>
    </source>
</evidence>
<dbReference type="InterPro" id="IPR041373">
    <property type="entry name" value="RT_RNaseH"/>
</dbReference>
<feature type="region of interest" description="Disordered" evidence="7">
    <location>
        <begin position="1349"/>
        <end position="1421"/>
    </location>
</feature>
<reference evidence="9 10" key="1">
    <citation type="journal article" date="2015" name="Genome Biol. Evol.">
        <title>Comparative Genomics of a Bacterivorous Green Alga Reveals Evolutionary Causalities and Consequences of Phago-Mixotrophic Mode of Nutrition.</title>
        <authorList>
            <person name="Burns J.A."/>
            <person name="Paasch A."/>
            <person name="Narechania A."/>
            <person name="Kim E."/>
        </authorList>
    </citation>
    <scope>NUCLEOTIDE SEQUENCE [LARGE SCALE GENOMIC DNA]</scope>
    <source>
        <strain evidence="9 10">PLY_AMNH</strain>
    </source>
</reference>
<dbReference type="Gene3D" id="3.10.20.370">
    <property type="match status" value="1"/>
</dbReference>
<feature type="compositionally biased region" description="Low complexity" evidence="7">
    <location>
        <begin position="1349"/>
        <end position="1362"/>
    </location>
</feature>
<dbReference type="InterPro" id="IPR012337">
    <property type="entry name" value="RNaseH-like_sf"/>
</dbReference>
<dbReference type="Proteomes" id="UP001190700">
    <property type="component" value="Unassembled WGS sequence"/>
</dbReference>
<feature type="domain" description="Integrase catalytic" evidence="8">
    <location>
        <begin position="3164"/>
        <end position="3331"/>
    </location>
</feature>
<evidence type="ECO:0000256" key="2">
    <source>
        <dbReference type="ARBA" id="ARBA00022695"/>
    </source>
</evidence>
<dbReference type="Gene3D" id="3.30.420.10">
    <property type="entry name" value="Ribonuclease H-like superfamily/Ribonuclease H"/>
    <property type="match status" value="1"/>
</dbReference>
<dbReference type="GO" id="GO:0015074">
    <property type="term" value="P:DNA integration"/>
    <property type="evidence" value="ECO:0007669"/>
    <property type="project" value="InterPro"/>
</dbReference>
<evidence type="ECO:0000259" key="8">
    <source>
        <dbReference type="PROSITE" id="PS50994"/>
    </source>
</evidence>
<comment type="caution">
    <text evidence="9">The sequence shown here is derived from an EMBL/GenBank/DDBJ whole genome shotgun (WGS) entry which is preliminary data.</text>
</comment>
<dbReference type="EMBL" id="LGRX02005539">
    <property type="protein sequence ID" value="KAK3278253.1"/>
    <property type="molecule type" value="Genomic_DNA"/>
</dbReference>
<feature type="compositionally biased region" description="Basic and acidic residues" evidence="7">
    <location>
        <begin position="1638"/>
        <end position="1647"/>
    </location>
</feature>
<evidence type="ECO:0000256" key="6">
    <source>
        <dbReference type="ARBA" id="ARBA00022918"/>
    </source>
</evidence>
<dbReference type="SUPFAM" id="SSF56672">
    <property type="entry name" value="DNA/RNA polymerases"/>
    <property type="match status" value="1"/>
</dbReference>
<dbReference type="InterPro" id="IPR043502">
    <property type="entry name" value="DNA/RNA_pol_sf"/>
</dbReference>
<evidence type="ECO:0000256" key="5">
    <source>
        <dbReference type="ARBA" id="ARBA00022801"/>
    </source>
</evidence>
<keyword evidence="6" id="KW-0695">RNA-directed DNA polymerase</keyword>
<dbReference type="InterPro" id="IPR000477">
    <property type="entry name" value="RT_dom"/>
</dbReference>
<proteinExistence type="predicted"/>
<dbReference type="Pfam" id="PF00078">
    <property type="entry name" value="RVT_1"/>
    <property type="match status" value="1"/>
</dbReference>
<feature type="compositionally biased region" description="Low complexity" evidence="7">
    <location>
        <begin position="547"/>
        <end position="559"/>
    </location>
</feature>
<keyword evidence="2" id="KW-0548">Nucleotidyltransferase</keyword>
<dbReference type="InterPro" id="IPR036397">
    <property type="entry name" value="RNaseH_sf"/>
</dbReference>
<dbReference type="Pfam" id="PF17921">
    <property type="entry name" value="Integrase_H2C2"/>
    <property type="match status" value="1"/>
</dbReference>
<feature type="region of interest" description="Disordered" evidence="7">
    <location>
        <begin position="852"/>
        <end position="880"/>
    </location>
</feature>
<dbReference type="CDD" id="cd09274">
    <property type="entry name" value="RNase_HI_RT_Ty3"/>
    <property type="match status" value="1"/>
</dbReference>
<feature type="compositionally biased region" description="Basic and acidic residues" evidence="7">
    <location>
        <begin position="421"/>
        <end position="455"/>
    </location>
</feature>
<sequence length="3844" mass="429938">MNFGSANPGYFTTEGEAEPSAASAQSRDREARRLARERNSQDLDTGYMSTEGSGPESIPSTPVSPAAAALAAAAAASEPAANQFLFAFDDVDEMDHYDKDSHTLDKDDVKLHYTGGKNEDRALFIRRFVDMVAKVQRAYEARKRRHMRSAAFHALSQQAKKAFVDSKPDYRSLWDSLPSFLAGDDHSTSVAYDWWCAAYLKNGIMASHACHVLRDLTTRDAFQGSVRCAQPPFHDLAPGATWAVCKVFEDGDADGEQSDEWESEGTSTKGLTGTDGTEDSHHFWALRAFIAELEAKFLMKGTKEKEDLLIAKSQTTEQDGLAYDIEECIKGLRIKEYRDRVSEQLRVSHPAPNKVTWEDLEVIVEVQDKLKNDAESWALALQQELVRRLTCVYSCYEARQLGLDLAALVSAMRRSGSAPKTGDRRRDPRKKESTQHGGDDAKKPSREVNNAERQKPTYGRVPPPDASKEFQCDWCFTRLPHPPERCYTGCRDARVPPNFHKDRQNSKWPNEVKNAQMRAYNIAHRFENNKMGITTKEWLKLPEAKQKQPQQQQQQQAQSEDSDAETEYNSNFNQQAEYEENERDCPAGDGLEDSHDVGISHAPDLQARAAVALGSTQKMQSFQIAAILISQHAIDLPKDIENLLALEELMGNARGVREGADGAEHRTIEEVPLDEMPDGVVDSAAARCAAAACVNDLGVVDFSDHGHVRAGTIKTRAYDALRAKMKQHLTDEQVLLMTQVQPICKLQNATLYEGLALVSSGGELMLYRAILMDTGVNCNIISIAVVRRLGLTVYEASTGAKVTRRPDLPRRVDPAVCLKSEIFGQGMECEWLKHPAPLSTREERFAASGFQPEHIDDNDESPLGSPAPSPRPLAERPRPQAITRAELEARCRHRTCPLEGGRRSDLASLAPAVQAASERMLEQFYEEPNPWKGGHARWVTEDQVAGDHPSLDAPPDYNWANQRLYLDRHHIARLCRILQHPAQDMPTRPSQDHVCVEFARCREQKWVTVDQLMSPNWLHVDQKLDHDEEKDRWMLDGDYMTHVPSSASKQDVVKPRGRGRSRLDFNPIQKLQDKLQALFKYPSGEVTGTLMWDLKERVLCVQPSAATQYLDLMSCTLDHALVHNGEELLDELQLPHWYESTGVWAYQLLRYLCPVDMESLSDGILRQYGRHGRKGPPLELVSLDSNAKYYPVEDGLGGPGRVFSENAAAQEYVRLGEMRKMLKSVNTKQQGYDALDADAVRRPPPSNDMASTRLTKRAPTQPPAPAAGAGPSQAAAGPSQAAAGPSRAAAGPSRAAAGPSRARSISRSPPRISNIAHRATPSPSSSDIGPANNSRELSPQLVCAAAAWPSDPAAGPSRGRSPPASPATSNVGSWADSIRVSRDARPRSPGGPPSTPPSPPRAHHLFQSPARAPPSPSGSDWDAVQMATSSVSSVGSFLSVEEVRALKDRRNLTVFMVKFGLTFVDHCRGRRVVYELGVCNKERGLRLRKYPGITSKTTSSNLLEAIMSAYADLSHRSSGHRREGGHARNIENSLCTYVELGSAHVLRCMAHPNATPVFYIFMEDQRCLSWHAEFTNDYLMRDDRKFTCLQWGTREVAAPWLLPALGALEARRLPPPPPAHQARVAERPEHMDTIWARNVDEVRDPPARHQRQPSVSTSERRPGAGGAARSSAPSAGRHGTSTHVVHAPRASRMPANHDSRRPPSPARSVCSEVAEAFERHTDDRREAQRQQAYFHQGSPGTAGGQCSGLVVAGTRSRAHGRRLGDVGGDGVTLDMVPFSSLVEALRGLVFGPAAGVVVERLLDVIPVVHITTFGSYGPSPIFGHVRRDRGWTVPSLRWSQVFLLGRVCLPTLPARLVDKPRFAARWAQLRRNLQLHRVAQAAYMALVLTVVVISTAAGGSTHLAHGGWRVMACFFASNSPAAAVHFNRFLRFFLLLCGILWVAGKLTESVPTYDVMSPTRSAWGASPCTSWEAQQSSRQWEPGWEANVAEQDEVLPYTVLDELQPLGDTTVTKDEAAAWLDTELNATFGGHPDFKEEHWEEMRNVLRRHASNVVVAGKKDHETGLWTQTRFCVDLRGVNRYSLKDNTLPHRPEELYQKVAKAKFKTTLDATKAFHQIPMATEEDRSKTAFWWKNQLYQYTSMPFGAAGATSAFVRIMDYELRHLQHCTVAYVDDVVVYTDSTPEQHLKDVEDVLRTLGDAGIRLHAGKSTFGAATVDFLGYRIGHNSIGAQEAKCKAIQELPSPQDKTGLRSILGMMNYYKGLVGEPGGPNYSEMARPLNDLLKKEITDIKGAWGKEQDQALQDLKDALCSGRCLRPIDYDRPLILYTDWSTYGIGAVLGQKDDDGKEYICMAISRSLSKTERQYASFKGEMLAVVWAVRTLRQYLHGVHFTLVTDHSPLTTLMEKADLQGQHLRWAISLQEFDFTVQYRPGAKNSNADVPSRYPLPSTTDETGARHEREKVTAFHAGVGEVHMKDFCDHLCFMLAGDASPGEEATPEVQVANYCRMAAMEQLGTGPVHRLFDLHHQEELECNHGDMFDTDLPELVTDSGRLARAAWKALSLVRPTRGTHGEGSPAVYSSDYFEGERILKPQKVDTRVLGRQFFSQAREEGVVCYEPCGGLCAGLEMLLRSGMKVDRYLYQDISPSSRTVARARHSKLFYEVVRLLSTLQQLQQQRPPGYILENVSPLSHRPGTKIRDEVFPYIASVIGRPVSFDAAQAGAYAHRLRAYWSNLFQIHQFRSVMSKVARPEGRIVSSILCKGWQPRPVIRTDRAPHYVVNVVGEPLRALPTIMATQGSRAFRRARMGTVVRNQDDEDAEEESREVNLDEKARAMGYSASELRMADGLNDVELASILGLAMDRRAMELLMSVAEASRKGLPHSEESPEAENSPGQPIAVDNNWADHARSDLQQRQALLAEWVENSNAYTQQVAKTMSHRDWEEKLQVMCSQGQKGAEGIGAQRQKAGTKKKKKKEWQLYTMEQYRQRHESHFVKEGATPAARVDVPAWSPPAKDSEMGLPRLACTTRFEDLMASVAEQQVDRDKHRDVHDDAWCLRWLKSNGSVRLPEDEVRRVRRRAARHRWDEATDEIYMITLSGKEVRIPKPADRLALVKEYHSRTGHWGIRRTQHLLWQRHWWADLKKDVEAVVTQCETCQRVKTHYAREEACLSPLEIVSFMYRWSLDLAWPSRRQTKAGNNRVLIMTEHYTRFIVCVPIPDKEARTIAAAFRSHVLAVFGAPAECLVDGGKEFEGEFKQLCRDCLIDRRVTSPDSPEGNGLTERVVRTMKFCFKKLALEKGLDYEWDEQLWPLVLSYNAARQESTGVAPFTMLFAQEAVVPPDLKQAPSIDFGAEVEDEKDARVKDLLRRAQVVRRLMVHAGCSLEVAQHRDTLHYEGRRGGGYEPRPHQFKVGDFVYIRQKPRSGMEVATKSAILKLVKIQRDGVVVLEDATKLKEKSTVQSIAPCHLQVKDQYDCSAAVPSRHLACEVCRKTDGEAEMLLCDACNKGLGIKEQQLNEKLSSDMRLLPADVGPRRVVKGGKSQPWHAVSSRDMLLDEKEMFLHMPDQIDWGRQDKLSEAVQIFMPGHWNEGHRTVLSKKYREQKAMARQLRDAPLVPALAEEEVEKRGELRHMTKAQVREASALQWGLELVITVPSEVRRLATEVDWKSIDGVWDPWAGTGVISEVMVEQWPQLRFMNNDWNSQLGWSEAHDALQPGNYRIWKEKYGVCDAVVTSPWFAALDIAFPLAVMASRVVACVHVPSYYLIDMTESRAAYFRRLSQTGRLHVIGHLEHGPIGRRCMWVLVFKNPLVKARMLQGGEGEGIGMFTFSLGKFMADGDTTQYAEQAHI</sequence>
<keyword evidence="5" id="KW-0378">Hydrolase</keyword>
<feature type="compositionally biased region" description="Low complexity" evidence="7">
    <location>
        <begin position="1266"/>
        <end position="1313"/>
    </location>
</feature>
<protein>
    <recommendedName>
        <fullName evidence="8">Integrase catalytic domain-containing protein</fullName>
    </recommendedName>
</protein>
<evidence type="ECO:0000256" key="1">
    <source>
        <dbReference type="ARBA" id="ARBA00022679"/>
    </source>
</evidence>
<feature type="region of interest" description="Disordered" evidence="7">
    <location>
        <begin position="2875"/>
        <end position="2898"/>
    </location>
</feature>
<dbReference type="PANTHER" id="PTHR37984">
    <property type="entry name" value="PROTEIN CBG26694"/>
    <property type="match status" value="1"/>
</dbReference>
<dbReference type="GO" id="GO:0016787">
    <property type="term" value="F:hydrolase activity"/>
    <property type="evidence" value="ECO:0007669"/>
    <property type="project" value="UniProtKB-KW"/>
</dbReference>
<dbReference type="GO" id="GO:0003964">
    <property type="term" value="F:RNA-directed DNA polymerase activity"/>
    <property type="evidence" value="ECO:0007669"/>
    <property type="project" value="UniProtKB-KW"/>
</dbReference>
<dbReference type="Gene3D" id="1.10.340.70">
    <property type="match status" value="1"/>
</dbReference>
<dbReference type="PROSITE" id="PS50994">
    <property type="entry name" value="INTEGRASE"/>
    <property type="match status" value="1"/>
</dbReference>
<evidence type="ECO:0000313" key="10">
    <source>
        <dbReference type="Proteomes" id="UP001190700"/>
    </source>
</evidence>
<dbReference type="FunFam" id="3.10.20.370:FF:000001">
    <property type="entry name" value="Retrovirus-related Pol polyprotein from transposon 17.6-like protein"/>
    <property type="match status" value="1"/>
</dbReference>
<feature type="compositionally biased region" description="Polar residues" evidence="7">
    <location>
        <begin position="567"/>
        <end position="576"/>
    </location>
</feature>
<dbReference type="PANTHER" id="PTHR37984:SF5">
    <property type="entry name" value="PROTEIN NYNRIN-LIKE"/>
    <property type="match status" value="1"/>
</dbReference>
<dbReference type="InterPro" id="IPR050951">
    <property type="entry name" value="Retrovirus_Pol_polyprotein"/>
</dbReference>
<feature type="compositionally biased region" description="Polar residues" evidence="7">
    <location>
        <begin position="1321"/>
        <end position="1335"/>
    </location>
</feature>
<dbReference type="CDD" id="cd01647">
    <property type="entry name" value="RT_LTR"/>
    <property type="match status" value="1"/>
</dbReference>
<accession>A0AAE0LAN8</accession>
<dbReference type="GO" id="GO:0003676">
    <property type="term" value="F:nucleic acid binding"/>
    <property type="evidence" value="ECO:0007669"/>
    <property type="project" value="InterPro"/>
</dbReference>
<keyword evidence="4" id="KW-0255">Endonuclease</keyword>
<feature type="region of interest" description="Disordered" evidence="7">
    <location>
        <begin position="543"/>
        <end position="598"/>
    </location>
</feature>
<feature type="compositionally biased region" description="Low complexity" evidence="7">
    <location>
        <begin position="1667"/>
        <end position="1677"/>
    </location>
</feature>
<feature type="region of interest" description="Disordered" evidence="7">
    <location>
        <begin position="1"/>
        <end position="63"/>
    </location>
</feature>
<dbReference type="Gene3D" id="3.30.70.270">
    <property type="match status" value="2"/>
</dbReference>
<name>A0AAE0LAN8_9CHLO</name>
<evidence type="ECO:0000313" key="9">
    <source>
        <dbReference type="EMBL" id="KAK3278253.1"/>
    </source>
</evidence>
<dbReference type="GO" id="GO:0004519">
    <property type="term" value="F:endonuclease activity"/>
    <property type="evidence" value="ECO:0007669"/>
    <property type="project" value="UniProtKB-KW"/>
</dbReference>
<keyword evidence="1" id="KW-0808">Transferase</keyword>
<feature type="region of interest" description="Disordered" evidence="7">
    <location>
        <begin position="1233"/>
        <end position="1335"/>
    </location>
</feature>
<dbReference type="Pfam" id="PF17917">
    <property type="entry name" value="RT_RNaseH"/>
    <property type="match status" value="1"/>
</dbReference>
<organism evidence="9 10">
    <name type="scientific">Cymbomonas tetramitiformis</name>
    <dbReference type="NCBI Taxonomy" id="36881"/>
    <lineage>
        <taxon>Eukaryota</taxon>
        <taxon>Viridiplantae</taxon>
        <taxon>Chlorophyta</taxon>
        <taxon>Pyramimonadophyceae</taxon>
        <taxon>Pyramimonadales</taxon>
        <taxon>Pyramimonadaceae</taxon>
        <taxon>Cymbomonas</taxon>
    </lineage>
</organism>
<evidence type="ECO:0000256" key="3">
    <source>
        <dbReference type="ARBA" id="ARBA00022722"/>
    </source>
</evidence>
<dbReference type="InterPro" id="IPR001584">
    <property type="entry name" value="Integrase_cat-core"/>
</dbReference>
<feature type="region of interest" description="Disordered" evidence="7">
    <location>
        <begin position="253"/>
        <end position="275"/>
    </location>
</feature>
<feature type="region of interest" description="Disordered" evidence="7">
    <location>
        <begin position="414"/>
        <end position="464"/>
    </location>
</feature>
<dbReference type="InterPro" id="IPR041588">
    <property type="entry name" value="Integrase_H2C2"/>
</dbReference>
<feature type="compositionally biased region" description="Basic and acidic residues" evidence="7">
    <location>
        <begin position="26"/>
        <end position="41"/>
    </location>
</feature>
<dbReference type="Gene3D" id="3.40.50.150">
    <property type="entry name" value="Vaccinia Virus protein VP39"/>
    <property type="match status" value="1"/>
</dbReference>